<dbReference type="PANTHER" id="PTHR43404:SF1">
    <property type="entry name" value="MNN4P"/>
    <property type="match status" value="1"/>
</dbReference>
<feature type="transmembrane region" description="Helical" evidence="1">
    <location>
        <begin position="22"/>
        <end position="41"/>
    </location>
</feature>
<keyword evidence="1" id="KW-0472">Membrane</keyword>
<dbReference type="OrthoDB" id="419198at2759"/>
<gene>
    <name evidence="3" type="ORF">pdam_00017691</name>
</gene>
<dbReference type="InterPro" id="IPR007074">
    <property type="entry name" value="LicD/FKTN/FKRP_NTP_transf"/>
</dbReference>
<organism evidence="3 4">
    <name type="scientific">Pocillopora damicornis</name>
    <name type="common">Cauliflower coral</name>
    <name type="synonym">Millepora damicornis</name>
    <dbReference type="NCBI Taxonomy" id="46731"/>
    <lineage>
        <taxon>Eukaryota</taxon>
        <taxon>Metazoa</taxon>
        <taxon>Cnidaria</taxon>
        <taxon>Anthozoa</taxon>
        <taxon>Hexacorallia</taxon>
        <taxon>Scleractinia</taxon>
        <taxon>Astrocoeniina</taxon>
        <taxon>Pocilloporidae</taxon>
        <taxon>Pocillopora</taxon>
    </lineage>
</organism>
<dbReference type="EMBL" id="RCHS01003942">
    <property type="protein sequence ID" value="RMX38797.1"/>
    <property type="molecule type" value="Genomic_DNA"/>
</dbReference>
<evidence type="ECO:0000259" key="2">
    <source>
        <dbReference type="Pfam" id="PF04991"/>
    </source>
</evidence>
<dbReference type="AlphaFoldDB" id="A0A3M6TBL9"/>
<proteinExistence type="predicted"/>
<comment type="caution">
    <text evidence="3">The sequence shown here is derived from an EMBL/GenBank/DDBJ whole genome shotgun (WGS) entry which is preliminary data.</text>
</comment>
<sequence>MSLIQEIKSKMLRYRFVFSFKIWHRLVIFTATLCILCVIIFEELHYLESHPRTLVPVNKNMARPRCDMELEIGPMCPKLYTDLGGLCEMGSTGILCPDIRHKANTPLRQSQLVMTRMLRIFHLLATKHRIRYWLSFGTLLGAARHKGFIPWDHDVDIEMPLEDYIKFFKVASRDLPDDIFFQNSFTDTNLLSNRPRDVVSPIHPEIGYYLSPMNHRLRDKASCYGYCLLYDCKWHDGLMIDLFVSEKRSEDVFPLKEMEFEGFVFPVPKCWKANLEENYGDDVLKIPEEAENRKPALRPYPMKTCKRLAQETVEFE</sequence>
<keyword evidence="4" id="KW-1185">Reference proteome</keyword>
<keyword evidence="1" id="KW-0812">Transmembrane</keyword>
<dbReference type="PANTHER" id="PTHR43404">
    <property type="entry name" value="LIPOPOLYSACCHARIDE CHOLINEPHOSPHOTRANSFERASE LICD"/>
    <property type="match status" value="1"/>
</dbReference>
<keyword evidence="1" id="KW-1133">Transmembrane helix</keyword>
<evidence type="ECO:0000313" key="3">
    <source>
        <dbReference type="EMBL" id="RMX38797.1"/>
    </source>
</evidence>
<protein>
    <recommendedName>
        <fullName evidence="2">LicD/FKTN/FKRP nucleotidyltransferase domain-containing protein</fullName>
    </recommendedName>
</protein>
<evidence type="ECO:0000256" key="1">
    <source>
        <dbReference type="SAM" id="Phobius"/>
    </source>
</evidence>
<reference evidence="3 4" key="1">
    <citation type="journal article" date="2018" name="Sci. Rep.">
        <title>Comparative analysis of the Pocillopora damicornis genome highlights role of immune system in coral evolution.</title>
        <authorList>
            <person name="Cunning R."/>
            <person name="Bay R.A."/>
            <person name="Gillette P."/>
            <person name="Baker A.C."/>
            <person name="Traylor-Knowles N."/>
        </authorList>
    </citation>
    <scope>NUCLEOTIDE SEQUENCE [LARGE SCALE GENOMIC DNA]</scope>
    <source>
        <strain evidence="3">RSMAS</strain>
        <tissue evidence="3">Whole animal</tissue>
    </source>
</reference>
<accession>A0A3M6TBL9</accession>
<dbReference type="Proteomes" id="UP000275408">
    <property type="component" value="Unassembled WGS sequence"/>
</dbReference>
<dbReference type="GO" id="GO:0009100">
    <property type="term" value="P:glycoprotein metabolic process"/>
    <property type="evidence" value="ECO:0007669"/>
    <property type="project" value="UniProtKB-ARBA"/>
</dbReference>
<name>A0A3M6TBL9_POCDA</name>
<feature type="domain" description="LicD/FKTN/FKRP nucleotidyltransferase" evidence="2">
    <location>
        <begin position="126"/>
        <end position="189"/>
    </location>
</feature>
<evidence type="ECO:0000313" key="4">
    <source>
        <dbReference type="Proteomes" id="UP000275408"/>
    </source>
</evidence>
<dbReference type="Pfam" id="PF04991">
    <property type="entry name" value="LicD"/>
    <property type="match status" value="1"/>
</dbReference>
<dbReference type="InterPro" id="IPR052942">
    <property type="entry name" value="LPS_cholinephosphotransferase"/>
</dbReference>